<keyword evidence="3" id="KW-1185">Reference proteome</keyword>
<dbReference type="AlphaFoldDB" id="A0A2N5U2S2"/>
<organism evidence="2 3">
    <name type="scientific">Puccinia coronata f. sp. avenae</name>
    <dbReference type="NCBI Taxonomy" id="200324"/>
    <lineage>
        <taxon>Eukaryota</taxon>
        <taxon>Fungi</taxon>
        <taxon>Dikarya</taxon>
        <taxon>Basidiomycota</taxon>
        <taxon>Pucciniomycotina</taxon>
        <taxon>Pucciniomycetes</taxon>
        <taxon>Pucciniales</taxon>
        <taxon>Pucciniaceae</taxon>
        <taxon>Puccinia</taxon>
    </lineage>
</organism>
<feature type="compositionally biased region" description="Polar residues" evidence="1">
    <location>
        <begin position="157"/>
        <end position="173"/>
    </location>
</feature>
<proteinExistence type="predicted"/>
<name>A0A2N5U2S2_9BASI</name>
<feature type="compositionally biased region" description="Low complexity" evidence="1">
    <location>
        <begin position="127"/>
        <end position="142"/>
    </location>
</feature>
<comment type="caution">
    <text evidence="2">The sequence shown here is derived from an EMBL/GenBank/DDBJ whole genome shotgun (WGS) entry which is preliminary data.</text>
</comment>
<feature type="region of interest" description="Disordered" evidence="1">
    <location>
        <begin position="88"/>
        <end position="183"/>
    </location>
</feature>
<protein>
    <submittedName>
        <fullName evidence="2">Uncharacterized protein</fullName>
    </submittedName>
</protein>
<evidence type="ECO:0000313" key="3">
    <source>
        <dbReference type="Proteomes" id="UP000235388"/>
    </source>
</evidence>
<gene>
    <name evidence="2" type="ORF">PCANC_26939</name>
</gene>
<dbReference type="EMBL" id="PGCJ01000333">
    <property type="protein sequence ID" value="PLW32039.1"/>
    <property type="molecule type" value="Genomic_DNA"/>
</dbReference>
<feature type="region of interest" description="Disordered" evidence="1">
    <location>
        <begin position="1"/>
        <end position="55"/>
    </location>
</feature>
<feature type="compositionally biased region" description="Basic and acidic residues" evidence="1">
    <location>
        <begin position="7"/>
        <end position="27"/>
    </location>
</feature>
<accession>A0A2N5U2S2</accession>
<evidence type="ECO:0000313" key="2">
    <source>
        <dbReference type="EMBL" id="PLW32039.1"/>
    </source>
</evidence>
<reference evidence="2 3" key="1">
    <citation type="submission" date="2017-11" db="EMBL/GenBank/DDBJ databases">
        <title>De novo assembly and phasing of dikaryotic genomes from two isolates of Puccinia coronata f. sp. avenae, the causal agent of oat crown rust.</title>
        <authorList>
            <person name="Miller M.E."/>
            <person name="Zhang Y."/>
            <person name="Omidvar V."/>
            <person name="Sperschneider J."/>
            <person name="Schwessinger B."/>
            <person name="Raley C."/>
            <person name="Palmer J.M."/>
            <person name="Garnica D."/>
            <person name="Upadhyaya N."/>
            <person name="Rathjen J."/>
            <person name="Taylor J.M."/>
            <person name="Park R.F."/>
            <person name="Dodds P.N."/>
            <person name="Hirsch C.D."/>
            <person name="Kianian S.F."/>
            <person name="Figueroa M."/>
        </authorList>
    </citation>
    <scope>NUCLEOTIDE SEQUENCE [LARGE SCALE GENOMIC DNA]</scope>
    <source>
        <strain evidence="2">12NC29</strain>
    </source>
</reference>
<evidence type="ECO:0000256" key="1">
    <source>
        <dbReference type="SAM" id="MobiDB-lite"/>
    </source>
</evidence>
<sequence length="367" mass="40529">MPSHLRNGKDLSFEQQREAKRAAKRDQQLYQQAAEPPSIARLPCVDKQPRSVDHQKAVEYPSAAVDGLPSAYTLSPAALKRLRRAQEKSATFDGFQQAQPAGSDRNRPADIPPALRSGPVGDQFPGHFPSSFTSSLHSSPSPGGQTGLSSHARRSADSQATHYPSPASPSQRLSHSHAEPTRSEKINIHMMRIALNQAIITQEALKALIGIESMLEIADGWSARHELSHLNQAHPPMSLQPNPGHQETHPQRALNIKQLIYPSSQERYTSTDRDTLMRTATSQQHVALPPPPPLAPPPPPPSMIATVPMSPSTGPLLGQNTAPQTSFAPPIPPRPEEQNYQYHLVEPQNHQQMDWYYEQVYYSNQPH</sequence>
<dbReference type="Proteomes" id="UP000235388">
    <property type="component" value="Unassembled WGS sequence"/>
</dbReference>